<dbReference type="EMBL" id="NESQ01000177">
    <property type="protein sequence ID" value="PUU76749.1"/>
    <property type="molecule type" value="Genomic_DNA"/>
</dbReference>
<dbReference type="GO" id="GO:0005509">
    <property type="term" value="F:calcium ion binding"/>
    <property type="evidence" value="ECO:0007669"/>
    <property type="project" value="TreeGrafter"/>
</dbReference>
<dbReference type="Proteomes" id="UP000244722">
    <property type="component" value="Unassembled WGS sequence"/>
</dbReference>
<dbReference type="STRING" id="42251.A0A2T6ZMM4"/>
<keyword evidence="3" id="KW-1133">Transmembrane helix</keyword>
<accession>A0A2T6ZMM4</accession>
<feature type="compositionally biased region" description="Polar residues" evidence="2">
    <location>
        <begin position="87"/>
        <end position="104"/>
    </location>
</feature>
<keyword evidence="5" id="KW-1185">Reference proteome</keyword>
<sequence length="283" mass="31687">MMPPYYIIHTITYLCRIARPQEIASKYHSLATMSSGKDSGVTGIGRNADIAYAIPECPVTKIRTPYVPSEKDLEAVPNPGTPRANIAPTTATPSGTTKDNWAGSHSHQSVLHQHCAFWDPDGDDIVWPRDTYLGFRAIGFGIILSVMSMVLIHGAFSWTTMGGMVPDPLFRIYLKNMYLCKHGSDTGTYDSEGRFVPQKFEEFFTKYGDGEKVSKKQILEGVSAQRCAADFFGWTAEALEWTVTYLLLWPEDGILRKEDVRRVYDGSIFPEMARRRAAKGKEN</sequence>
<dbReference type="GO" id="GO:0004497">
    <property type="term" value="F:monooxygenase activity"/>
    <property type="evidence" value="ECO:0007669"/>
    <property type="project" value="TreeGrafter"/>
</dbReference>
<evidence type="ECO:0000313" key="5">
    <source>
        <dbReference type="Proteomes" id="UP000244722"/>
    </source>
</evidence>
<dbReference type="OrthoDB" id="640742at2759"/>
<dbReference type="AlphaFoldDB" id="A0A2T6ZMM4"/>
<evidence type="ECO:0000256" key="1">
    <source>
        <dbReference type="ARBA" id="ARBA00006765"/>
    </source>
</evidence>
<name>A0A2T6ZMM4_TUBBO</name>
<reference evidence="4 5" key="1">
    <citation type="submission" date="2017-04" db="EMBL/GenBank/DDBJ databases">
        <title>Draft genome sequence of Tuber borchii Vittad., a whitish edible truffle.</title>
        <authorList>
            <consortium name="DOE Joint Genome Institute"/>
            <person name="Murat C."/>
            <person name="Kuo A."/>
            <person name="Barry K.W."/>
            <person name="Clum A."/>
            <person name="Dockter R.B."/>
            <person name="Fauchery L."/>
            <person name="Iotti M."/>
            <person name="Kohler A."/>
            <person name="Labutti K."/>
            <person name="Lindquist E.A."/>
            <person name="Lipzen A."/>
            <person name="Ohm R.A."/>
            <person name="Wang M."/>
            <person name="Grigoriev I.V."/>
            <person name="Zambonelli A."/>
            <person name="Martin F.M."/>
        </authorList>
    </citation>
    <scope>NUCLEOTIDE SEQUENCE [LARGE SCALE GENOMIC DNA]</scope>
    <source>
        <strain evidence="4 5">Tbo3840</strain>
    </source>
</reference>
<evidence type="ECO:0000313" key="4">
    <source>
        <dbReference type="EMBL" id="PUU76749.1"/>
    </source>
</evidence>
<keyword evidence="3" id="KW-0472">Membrane</keyword>
<dbReference type="PANTHER" id="PTHR31495:SF0">
    <property type="entry name" value="BINDING PROTEIN CALEOSIN, PUTATIVE (AFU_ORTHOLOGUE AFUA_5G13750)-RELATED"/>
    <property type="match status" value="1"/>
</dbReference>
<keyword evidence="3" id="KW-0812">Transmembrane</keyword>
<comment type="similarity">
    <text evidence="1">Belongs to the caleosin family.</text>
</comment>
<feature type="region of interest" description="Disordered" evidence="2">
    <location>
        <begin position="71"/>
        <end position="104"/>
    </location>
</feature>
<organism evidence="4 5">
    <name type="scientific">Tuber borchii</name>
    <name type="common">White truffle</name>
    <dbReference type="NCBI Taxonomy" id="42251"/>
    <lineage>
        <taxon>Eukaryota</taxon>
        <taxon>Fungi</taxon>
        <taxon>Dikarya</taxon>
        <taxon>Ascomycota</taxon>
        <taxon>Pezizomycotina</taxon>
        <taxon>Pezizomycetes</taxon>
        <taxon>Pezizales</taxon>
        <taxon>Tuberaceae</taxon>
        <taxon>Tuber</taxon>
    </lineage>
</organism>
<dbReference type="Pfam" id="PF05042">
    <property type="entry name" value="Caleosin"/>
    <property type="match status" value="1"/>
</dbReference>
<comment type="caution">
    <text evidence="4">The sequence shown here is derived from an EMBL/GenBank/DDBJ whole genome shotgun (WGS) entry which is preliminary data.</text>
</comment>
<evidence type="ECO:0000256" key="3">
    <source>
        <dbReference type="SAM" id="Phobius"/>
    </source>
</evidence>
<dbReference type="InterPro" id="IPR007736">
    <property type="entry name" value="Caleosin-related"/>
</dbReference>
<dbReference type="PANTHER" id="PTHR31495">
    <property type="entry name" value="PEROXYGENASE 3-RELATED"/>
    <property type="match status" value="1"/>
</dbReference>
<feature type="transmembrane region" description="Helical" evidence="3">
    <location>
        <begin position="137"/>
        <end position="158"/>
    </location>
</feature>
<gene>
    <name evidence="4" type="ORF">B9Z19DRAFT_1087680</name>
</gene>
<evidence type="ECO:0000256" key="2">
    <source>
        <dbReference type="SAM" id="MobiDB-lite"/>
    </source>
</evidence>
<protein>
    <submittedName>
        <fullName evidence="4">Caleosin related protein-domain-containing protein</fullName>
    </submittedName>
</protein>
<proteinExistence type="inferred from homology"/>